<dbReference type="KEGG" id="mcee:MCEL_43750"/>
<feature type="region of interest" description="Disordered" evidence="1">
    <location>
        <begin position="1"/>
        <end position="83"/>
    </location>
</feature>
<feature type="transmembrane region" description="Helical" evidence="2">
    <location>
        <begin position="105"/>
        <end position="129"/>
    </location>
</feature>
<proteinExistence type="predicted"/>
<evidence type="ECO:0000256" key="2">
    <source>
        <dbReference type="SAM" id="Phobius"/>
    </source>
</evidence>
<keyword evidence="2" id="KW-0812">Transmembrane</keyword>
<feature type="transmembrane region" description="Helical" evidence="2">
    <location>
        <begin position="158"/>
        <end position="181"/>
    </location>
</feature>
<evidence type="ECO:0000256" key="1">
    <source>
        <dbReference type="SAM" id="MobiDB-lite"/>
    </source>
</evidence>
<keyword evidence="2" id="KW-1133">Transmembrane helix</keyword>
<dbReference type="SUPFAM" id="SSF81995">
    <property type="entry name" value="beta-sandwich domain of Sec23/24"/>
    <property type="match status" value="1"/>
</dbReference>
<dbReference type="EMBL" id="AP022591">
    <property type="protein sequence ID" value="BBY46080.1"/>
    <property type="molecule type" value="Genomic_DNA"/>
</dbReference>
<reference evidence="3 4" key="1">
    <citation type="journal article" date="2019" name="Emerg. Microbes Infect.">
        <title>Comprehensive subspecies identification of 175 nontuberculous mycobacteria species based on 7547 genomic profiles.</title>
        <authorList>
            <person name="Matsumoto Y."/>
            <person name="Kinjo T."/>
            <person name="Motooka D."/>
            <person name="Nabeya D."/>
            <person name="Jung N."/>
            <person name="Uechi K."/>
            <person name="Horii T."/>
            <person name="Iida T."/>
            <person name="Fujita J."/>
            <person name="Nakamura S."/>
        </authorList>
    </citation>
    <scope>NUCLEOTIDE SEQUENCE [LARGE SCALE GENOMIC DNA]</scope>
    <source>
        <strain evidence="3 4">JCM 18439</strain>
    </source>
</reference>
<feature type="transmembrane region" description="Helical" evidence="2">
    <location>
        <begin position="225"/>
        <end position="246"/>
    </location>
</feature>
<feature type="compositionally biased region" description="Pro residues" evidence="1">
    <location>
        <begin position="1"/>
        <end position="70"/>
    </location>
</feature>
<dbReference type="Proteomes" id="UP000466431">
    <property type="component" value="Chromosome"/>
</dbReference>
<dbReference type="RefSeq" id="WP_163689970.1">
    <property type="nucleotide sequence ID" value="NZ_AP022591.1"/>
</dbReference>
<feature type="transmembrane region" description="Helical" evidence="2">
    <location>
        <begin position="202"/>
        <end position="219"/>
    </location>
</feature>
<dbReference type="AlphaFoldDB" id="A0A1X0BJC7"/>
<evidence type="ECO:0000313" key="4">
    <source>
        <dbReference type="Proteomes" id="UP000466431"/>
    </source>
</evidence>
<evidence type="ECO:0000313" key="3">
    <source>
        <dbReference type="EMBL" id="BBY46080.1"/>
    </source>
</evidence>
<gene>
    <name evidence="3" type="ORF">MCEL_43750</name>
</gene>
<name>A0A1X0BJC7_MYCCF</name>
<protein>
    <submittedName>
        <fullName evidence="3">Uncharacterized protein</fullName>
    </submittedName>
</protein>
<feature type="compositionally biased region" description="Gly residues" evidence="1">
    <location>
        <begin position="71"/>
        <end position="81"/>
    </location>
</feature>
<accession>A0A1X0BJC7</accession>
<sequence>MSDQPPPPPGNNPPPPPGGYPPPPPPGGYPPPPSPGGYPPPPQQGGYPPPPAGGYPPPPTGAGYPPPTGGYPPGWGPGHGAGQQVNVGDSFNWAFAKFKENPAALIVPMLVYVLVIGILSAIVVGLMFATAPDSVTTYESSEYGFEYETSSSLGGTSILVLIVGSLVGLVVIAAIHSAYLAGVLDIADGRRVTIGSFFKPRNIVSVILATLIIGILTAIGQIVIIGGLVVGLFTVFAIVAIVDRNLSPIDGIKASFQTVKDNFVPGLLTYLMVAVITFVGALLCGIGLLVAVPLAELFLVHAWRKLSGGQVAELNPQPLPPGPPPQTTPQQ</sequence>
<keyword evidence="4" id="KW-1185">Reference proteome</keyword>
<dbReference type="STRING" id="1249101.BST21_23640"/>
<organism evidence="3 4">
    <name type="scientific">Mycolicibacterium celeriflavum</name>
    <name type="common">Mycobacterium celeriflavum</name>
    <dbReference type="NCBI Taxonomy" id="1249101"/>
    <lineage>
        <taxon>Bacteria</taxon>
        <taxon>Bacillati</taxon>
        <taxon>Actinomycetota</taxon>
        <taxon>Actinomycetes</taxon>
        <taxon>Mycobacteriales</taxon>
        <taxon>Mycobacteriaceae</taxon>
        <taxon>Mycolicibacterium</taxon>
    </lineage>
</organism>
<feature type="transmembrane region" description="Helical" evidence="2">
    <location>
        <begin position="267"/>
        <end position="295"/>
    </location>
</feature>
<keyword evidence="2" id="KW-0472">Membrane</keyword>